<dbReference type="AlphaFoldDB" id="A0A7W7LG10"/>
<keyword evidence="1" id="KW-0472">Membrane</keyword>
<evidence type="ECO:0000256" key="1">
    <source>
        <dbReference type="SAM" id="Phobius"/>
    </source>
</evidence>
<evidence type="ECO:0000313" key="2">
    <source>
        <dbReference type="EMBL" id="MBB4888988.1"/>
    </source>
</evidence>
<sequence>MTTLPPLGDSLQPDHRLRRIWMFVGVAVVVCVAAFLINGQFTTEDDHTKVAAGDCFENTGSDKEPRIKKRDCGDPQAEYKALKKLDGAVTGLACSDVEGATGALTQISYDKKSFVVCYTSNRR</sequence>
<keyword evidence="1" id="KW-1133">Transmembrane helix</keyword>
<dbReference type="RefSeq" id="WP_184737055.1">
    <property type="nucleotide sequence ID" value="NZ_BMRW01000002.1"/>
</dbReference>
<dbReference type="EMBL" id="JACHJG010000011">
    <property type="protein sequence ID" value="MBB4888988.1"/>
    <property type="molecule type" value="Genomic_DNA"/>
</dbReference>
<protein>
    <submittedName>
        <fullName evidence="2">Uncharacterized protein</fullName>
    </submittedName>
</protein>
<dbReference type="Proteomes" id="UP000556436">
    <property type="component" value="Unassembled WGS sequence"/>
</dbReference>
<keyword evidence="3" id="KW-1185">Reference proteome</keyword>
<reference evidence="2 3" key="1">
    <citation type="submission" date="2020-08" db="EMBL/GenBank/DDBJ databases">
        <title>Genomic Encyclopedia of Type Strains, Phase III (KMG-III): the genomes of soil and plant-associated and newly described type strains.</title>
        <authorList>
            <person name="Whitman W."/>
        </authorList>
    </citation>
    <scope>NUCLEOTIDE SEQUENCE [LARGE SCALE GENOMIC DNA]</scope>
    <source>
        <strain evidence="2 3">CECT 3265</strain>
    </source>
</reference>
<keyword evidence="1" id="KW-0812">Transmembrane</keyword>
<accession>A0A7W7LG10</accession>
<gene>
    <name evidence="2" type="ORF">FHS38_005063</name>
</gene>
<name>A0A7W7LG10_STRNE</name>
<feature type="transmembrane region" description="Helical" evidence="1">
    <location>
        <begin position="20"/>
        <end position="39"/>
    </location>
</feature>
<organism evidence="2 3">
    <name type="scientific">Streptomyces netropsis</name>
    <name type="common">Streptoverticillium netropsis</name>
    <dbReference type="NCBI Taxonomy" id="55404"/>
    <lineage>
        <taxon>Bacteria</taxon>
        <taxon>Bacillati</taxon>
        <taxon>Actinomycetota</taxon>
        <taxon>Actinomycetes</taxon>
        <taxon>Kitasatosporales</taxon>
        <taxon>Streptomycetaceae</taxon>
        <taxon>Streptomyces</taxon>
    </lineage>
</organism>
<proteinExistence type="predicted"/>
<evidence type="ECO:0000313" key="3">
    <source>
        <dbReference type="Proteomes" id="UP000556436"/>
    </source>
</evidence>
<comment type="caution">
    <text evidence="2">The sequence shown here is derived from an EMBL/GenBank/DDBJ whole genome shotgun (WGS) entry which is preliminary data.</text>
</comment>